<dbReference type="AlphaFoldDB" id="A0A1Q9LU45"/>
<evidence type="ECO:0000259" key="1">
    <source>
        <dbReference type="Pfam" id="PF00535"/>
    </source>
</evidence>
<dbReference type="Pfam" id="PF00535">
    <property type="entry name" value="Glycos_transf_2"/>
    <property type="match status" value="1"/>
</dbReference>
<dbReference type="CDD" id="cd03801">
    <property type="entry name" value="GT4_PimA-like"/>
    <property type="match status" value="1"/>
</dbReference>
<dbReference type="InterPro" id="IPR029044">
    <property type="entry name" value="Nucleotide-diphossugar_trans"/>
</dbReference>
<dbReference type="PANTHER" id="PTHR43179:SF7">
    <property type="entry name" value="RHAMNOSYLTRANSFERASE WBBL"/>
    <property type="match status" value="1"/>
</dbReference>
<comment type="caution">
    <text evidence="2">The sequence shown here is derived from an EMBL/GenBank/DDBJ whole genome shotgun (WGS) entry which is preliminary data.</text>
</comment>
<gene>
    <name evidence="2" type="ORF">BJP25_00265</name>
</gene>
<reference evidence="2 3" key="1">
    <citation type="submission" date="2016-10" db="EMBL/GenBank/DDBJ databases">
        <title>The Draft Genome Sequence of Actinokineospora bangkokensis 44EHWT reveals the biosynthetic pathway of antifungal compounds Thailandins with unusual extender unit butylmalonyl-CoA.</title>
        <authorList>
            <person name="Greule A."/>
            <person name="Intra B."/>
            <person name="Flemming S."/>
            <person name="Rommel M.G."/>
            <person name="Panbangred W."/>
            <person name="Bechthold A."/>
        </authorList>
    </citation>
    <scope>NUCLEOTIDE SEQUENCE [LARGE SCALE GENOMIC DNA]</scope>
    <source>
        <strain evidence="2 3">44EHW</strain>
    </source>
</reference>
<dbReference type="STRING" id="1193682.BJP25_00265"/>
<dbReference type="Gene3D" id="3.90.550.10">
    <property type="entry name" value="Spore Coat Polysaccharide Biosynthesis Protein SpsA, Chain A"/>
    <property type="match status" value="1"/>
</dbReference>
<dbReference type="Proteomes" id="UP000186040">
    <property type="component" value="Unassembled WGS sequence"/>
</dbReference>
<feature type="domain" description="Glycosyltransferase 2-like" evidence="1">
    <location>
        <begin position="8"/>
        <end position="169"/>
    </location>
</feature>
<dbReference type="CDD" id="cd04186">
    <property type="entry name" value="GT_2_like_c"/>
    <property type="match status" value="1"/>
</dbReference>
<protein>
    <recommendedName>
        <fullName evidence="1">Glycosyltransferase 2-like domain-containing protein</fullName>
    </recommendedName>
</protein>
<dbReference type="RefSeq" id="WP_075972692.1">
    <property type="nucleotide sequence ID" value="NZ_MKQR01000001.1"/>
</dbReference>
<dbReference type="Gene3D" id="3.40.50.2000">
    <property type="entry name" value="Glycogen Phosphorylase B"/>
    <property type="match status" value="1"/>
</dbReference>
<dbReference type="PANTHER" id="PTHR43179">
    <property type="entry name" value="RHAMNOSYLTRANSFERASE WBBL"/>
    <property type="match status" value="1"/>
</dbReference>
<dbReference type="SUPFAM" id="SSF53756">
    <property type="entry name" value="UDP-Glycosyltransferase/glycogen phosphorylase"/>
    <property type="match status" value="1"/>
</dbReference>
<dbReference type="EMBL" id="MKQR01000001">
    <property type="protein sequence ID" value="OLR95562.1"/>
    <property type="molecule type" value="Genomic_DNA"/>
</dbReference>
<proteinExistence type="predicted"/>
<keyword evidence="3" id="KW-1185">Reference proteome</keyword>
<dbReference type="InterPro" id="IPR001173">
    <property type="entry name" value="Glyco_trans_2-like"/>
</dbReference>
<sequence>MSTPRVTFVLVSYGGRDMLVSCLRALAEHTPQPHRVVVVDSASPDGTGEWLERNLTGATVLRLPENLGFGVGCNLGVRHADTEFVCFLNADIEVTAGWLAPLLAFLDATPAAAAVAPVLLNEDGTVQEAGSLIGGDGWCRAYDEPAERLFAREVDYASAACLLVRRSAFFAVGGFASDYEIAYFEDVDLALLLARAGHQTWVLPSTAVRHLRHGSSSSARAEELMRLNHAHFTARWGDWLDGRPPVVGLDEEPHRRWALRDAPAPYRVLLIDDRVPQADRGRGDPRTMAVVDAWRDGDPRARVTFYAASPERAEEYAPALQARGIEVVWGVPDAAAWSRERAGQFDVVCVFRPHNFGALGTVIAEHQPQAVLVYDSEALFHRRPAQHFETAGTAEERRGFAAEGKRLREQEVHAFTWADVAVCVSEEEAAWARRVAPGTAVHVACYPAKVPDSVPGREGRRDVVFFGGFDGQPRTPNEFAALELVNGVLPGLRERHPDLRVRVVGADPSPAILALDGDVVRVVGKVPDPQPVLASALLHVVPMRYGAGVKIKFVDSMAAGLPFVTTPVGGEGLHLGWTAPHLIGRSTAEIVELCDRLLRDAPLWTDIQAELLAVCRAHFSAERFAEEMRGVLVDCAIAPV</sequence>
<dbReference type="OrthoDB" id="7615426at2"/>
<evidence type="ECO:0000313" key="2">
    <source>
        <dbReference type="EMBL" id="OLR95562.1"/>
    </source>
</evidence>
<dbReference type="SUPFAM" id="SSF53448">
    <property type="entry name" value="Nucleotide-diphospho-sugar transferases"/>
    <property type="match status" value="1"/>
</dbReference>
<name>A0A1Q9LU45_9PSEU</name>
<accession>A0A1Q9LU45</accession>
<organism evidence="2 3">
    <name type="scientific">Actinokineospora bangkokensis</name>
    <dbReference type="NCBI Taxonomy" id="1193682"/>
    <lineage>
        <taxon>Bacteria</taxon>
        <taxon>Bacillati</taxon>
        <taxon>Actinomycetota</taxon>
        <taxon>Actinomycetes</taxon>
        <taxon>Pseudonocardiales</taxon>
        <taxon>Pseudonocardiaceae</taxon>
        <taxon>Actinokineospora</taxon>
    </lineage>
</organism>
<dbReference type="Pfam" id="PF13692">
    <property type="entry name" value="Glyco_trans_1_4"/>
    <property type="match status" value="1"/>
</dbReference>
<evidence type="ECO:0000313" key="3">
    <source>
        <dbReference type="Proteomes" id="UP000186040"/>
    </source>
</evidence>